<feature type="signal peptide" evidence="1">
    <location>
        <begin position="1"/>
        <end position="27"/>
    </location>
</feature>
<organism evidence="2 3">
    <name type="scientific">Emiliania huxleyi (strain CCMP1516)</name>
    <dbReference type="NCBI Taxonomy" id="280463"/>
    <lineage>
        <taxon>Eukaryota</taxon>
        <taxon>Haptista</taxon>
        <taxon>Haptophyta</taxon>
        <taxon>Prymnesiophyceae</taxon>
        <taxon>Isochrysidales</taxon>
        <taxon>Noelaerhabdaceae</taxon>
        <taxon>Emiliania</taxon>
    </lineage>
</organism>
<dbReference type="EnsemblProtists" id="EOD06888">
    <property type="protein sequence ID" value="EOD06888"/>
    <property type="gene ID" value="EMIHUDRAFT_125101"/>
</dbReference>
<reference evidence="3" key="1">
    <citation type="journal article" date="2013" name="Nature">
        <title>Pan genome of the phytoplankton Emiliania underpins its global distribution.</title>
        <authorList>
            <person name="Read B.A."/>
            <person name="Kegel J."/>
            <person name="Klute M.J."/>
            <person name="Kuo A."/>
            <person name="Lefebvre S.C."/>
            <person name="Maumus F."/>
            <person name="Mayer C."/>
            <person name="Miller J."/>
            <person name="Monier A."/>
            <person name="Salamov A."/>
            <person name="Young J."/>
            <person name="Aguilar M."/>
            <person name="Claverie J.M."/>
            <person name="Frickenhaus S."/>
            <person name="Gonzalez K."/>
            <person name="Herman E.K."/>
            <person name="Lin Y.C."/>
            <person name="Napier J."/>
            <person name="Ogata H."/>
            <person name="Sarno A.F."/>
            <person name="Shmutz J."/>
            <person name="Schroeder D."/>
            <person name="de Vargas C."/>
            <person name="Verret F."/>
            <person name="von Dassow P."/>
            <person name="Valentin K."/>
            <person name="Van de Peer Y."/>
            <person name="Wheeler G."/>
            <person name="Dacks J.B."/>
            <person name="Delwiche C.F."/>
            <person name="Dyhrman S.T."/>
            <person name="Glockner G."/>
            <person name="John U."/>
            <person name="Richards T."/>
            <person name="Worden A.Z."/>
            <person name="Zhang X."/>
            <person name="Grigoriev I.V."/>
            <person name="Allen A.E."/>
            <person name="Bidle K."/>
            <person name="Borodovsky M."/>
            <person name="Bowler C."/>
            <person name="Brownlee C."/>
            <person name="Cock J.M."/>
            <person name="Elias M."/>
            <person name="Gladyshev V.N."/>
            <person name="Groth M."/>
            <person name="Guda C."/>
            <person name="Hadaegh A."/>
            <person name="Iglesias-Rodriguez M.D."/>
            <person name="Jenkins J."/>
            <person name="Jones B.M."/>
            <person name="Lawson T."/>
            <person name="Leese F."/>
            <person name="Lindquist E."/>
            <person name="Lobanov A."/>
            <person name="Lomsadze A."/>
            <person name="Malik S.B."/>
            <person name="Marsh M.E."/>
            <person name="Mackinder L."/>
            <person name="Mock T."/>
            <person name="Mueller-Roeber B."/>
            <person name="Pagarete A."/>
            <person name="Parker M."/>
            <person name="Probert I."/>
            <person name="Quesneville H."/>
            <person name="Raines C."/>
            <person name="Rensing S.A."/>
            <person name="Riano-Pachon D.M."/>
            <person name="Richier S."/>
            <person name="Rokitta S."/>
            <person name="Shiraiwa Y."/>
            <person name="Soanes D.M."/>
            <person name="van der Giezen M."/>
            <person name="Wahlund T.M."/>
            <person name="Williams B."/>
            <person name="Wilson W."/>
            <person name="Wolfe G."/>
            <person name="Wurch L.L."/>
        </authorList>
    </citation>
    <scope>NUCLEOTIDE SEQUENCE</scope>
</reference>
<dbReference type="PaxDb" id="2903-EOD06888"/>
<sequence>MRRPRRRPRLRRPRVAVAAALASAALASPSPPPSPPLVCPCLTAYPAGVSLVSAEVQVVAADGVGLEPSCNSTGYPGWCEHEWCYVDPTACNTEYSTTAYVVGATLHYSYRACGFSNEFESWFYQPPPPSPPPSPPPPSPPLDCPCLTAYPAGVSLVSGEVQVVAADGVSLAYPGTYGLHGCDSHDSGLEPSCNSTGYPGWCEHEWCYVDPTACNTEYSTTAYVVGATLHYSYHACGFSNEFESWFYQPPPPSPPPSPPPPSPPLDCPCLTAYPTGVSLVSGE</sequence>
<evidence type="ECO:0000313" key="3">
    <source>
        <dbReference type="Proteomes" id="UP000013827"/>
    </source>
</evidence>
<dbReference type="GeneID" id="17253039"/>
<feature type="chain" id="PRO_5044288215" evidence="1">
    <location>
        <begin position="28"/>
        <end position="283"/>
    </location>
</feature>
<dbReference type="HOGENOM" id="CLU_985521_0_0_1"/>
<name>A0A0D3I6K3_EMIH1</name>
<evidence type="ECO:0000256" key="1">
    <source>
        <dbReference type="SAM" id="SignalP"/>
    </source>
</evidence>
<reference evidence="2" key="2">
    <citation type="submission" date="2024-10" db="UniProtKB">
        <authorList>
            <consortium name="EnsemblProtists"/>
        </authorList>
    </citation>
    <scope>IDENTIFICATION</scope>
</reference>
<dbReference type="RefSeq" id="XP_005759317.1">
    <property type="nucleotide sequence ID" value="XM_005759260.1"/>
</dbReference>
<dbReference type="KEGG" id="ehx:EMIHUDRAFT_125101"/>
<evidence type="ECO:0000313" key="2">
    <source>
        <dbReference type="EnsemblProtists" id="EOD06888"/>
    </source>
</evidence>
<keyword evidence="3" id="KW-1185">Reference proteome</keyword>
<dbReference type="Proteomes" id="UP000013827">
    <property type="component" value="Unassembled WGS sequence"/>
</dbReference>
<protein>
    <submittedName>
        <fullName evidence="2">Uncharacterized protein</fullName>
    </submittedName>
</protein>
<accession>A0A0D3I6K3</accession>
<keyword evidence="1" id="KW-0732">Signal</keyword>
<proteinExistence type="predicted"/>
<dbReference type="AlphaFoldDB" id="A0A0D3I6K3"/>